<dbReference type="GO" id="GO:0005886">
    <property type="term" value="C:plasma membrane"/>
    <property type="evidence" value="ECO:0007669"/>
    <property type="project" value="UniProtKB-SubCell"/>
</dbReference>
<dbReference type="PANTHER" id="PTHR33281:SF19">
    <property type="entry name" value="VOLTAGE-DEPENDENT ANION CHANNEL-FORMING PROTEIN YNEE"/>
    <property type="match status" value="1"/>
</dbReference>
<dbReference type="Pfam" id="PF25539">
    <property type="entry name" value="Bestrophin_2"/>
    <property type="match status" value="1"/>
</dbReference>
<evidence type="ECO:0000256" key="7">
    <source>
        <dbReference type="ARBA" id="ARBA00023136"/>
    </source>
</evidence>
<name>A0A4V1J469_9FUNG</name>
<sequence length="226" mass="25595">LLVFRTNTAYDRYWEGRKVWSQMVLAIRNLARLLWTIIPEELASEKDVAVHLLHAFAVAVKCYLHGTDPFVEMEHIEAIRPVIPTLREYYQAIIDSVTAEDLQSENATVPYVVSLFISNYIVHAKDEGHIDAVHLGLILNAINTLTECLTGYERIQRTPIPVAYAIHLHQTVLLYCLALPFQLLPLLNWVTVPITAIVAFTMLGVLHIGKEIENPFGDDDNDLPLD</sequence>
<gene>
    <name evidence="9" type="ORF">BJ085DRAFT_5950</name>
</gene>
<keyword evidence="2" id="KW-0813">Transport</keyword>
<feature type="non-terminal residue" evidence="9">
    <location>
        <position position="1"/>
    </location>
</feature>
<evidence type="ECO:0000256" key="5">
    <source>
        <dbReference type="ARBA" id="ARBA00022989"/>
    </source>
</evidence>
<evidence type="ECO:0000256" key="3">
    <source>
        <dbReference type="ARBA" id="ARBA00022475"/>
    </source>
</evidence>
<dbReference type="EMBL" id="ML003168">
    <property type="protein sequence ID" value="RKP34519.1"/>
    <property type="molecule type" value="Genomic_DNA"/>
</dbReference>
<comment type="subcellular location">
    <subcellularLocation>
        <location evidence="1">Cell membrane</location>
        <topology evidence="1">Multi-pass membrane protein</topology>
    </subcellularLocation>
</comment>
<keyword evidence="4 8" id="KW-0812">Transmembrane</keyword>
<evidence type="ECO:0000256" key="1">
    <source>
        <dbReference type="ARBA" id="ARBA00004651"/>
    </source>
</evidence>
<keyword evidence="6" id="KW-0406">Ion transport</keyword>
<reference evidence="10" key="1">
    <citation type="journal article" date="2018" name="Nat. Microbiol.">
        <title>Leveraging single-cell genomics to expand the fungal tree of life.</title>
        <authorList>
            <person name="Ahrendt S.R."/>
            <person name="Quandt C.A."/>
            <person name="Ciobanu D."/>
            <person name="Clum A."/>
            <person name="Salamov A."/>
            <person name="Andreopoulos B."/>
            <person name="Cheng J.F."/>
            <person name="Woyke T."/>
            <person name="Pelin A."/>
            <person name="Henrissat B."/>
            <person name="Reynolds N.K."/>
            <person name="Benny G.L."/>
            <person name="Smith M.E."/>
            <person name="James T.Y."/>
            <person name="Grigoriev I.V."/>
        </authorList>
    </citation>
    <scope>NUCLEOTIDE SEQUENCE [LARGE SCALE GENOMIC DNA]</scope>
    <source>
        <strain evidence="10">RSA 468</strain>
    </source>
</reference>
<evidence type="ECO:0000313" key="9">
    <source>
        <dbReference type="EMBL" id="RKP34519.1"/>
    </source>
</evidence>
<evidence type="ECO:0000256" key="6">
    <source>
        <dbReference type="ARBA" id="ARBA00023065"/>
    </source>
</evidence>
<proteinExistence type="predicted"/>
<evidence type="ECO:0000256" key="8">
    <source>
        <dbReference type="SAM" id="Phobius"/>
    </source>
</evidence>
<accession>A0A4V1J469</accession>
<organism evidence="9 10">
    <name type="scientific">Dimargaris cristalligena</name>
    <dbReference type="NCBI Taxonomy" id="215637"/>
    <lineage>
        <taxon>Eukaryota</taxon>
        <taxon>Fungi</taxon>
        <taxon>Fungi incertae sedis</taxon>
        <taxon>Zoopagomycota</taxon>
        <taxon>Kickxellomycotina</taxon>
        <taxon>Dimargaritomycetes</taxon>
        <taxon>Dimargaritales</taxon>
        <taxon>Dimargaritaceae</taxon>
        <taxon>Dimargaris</taxon>
    </lineage>
</organism>
<dbReference type="AlphaFoldDB" id="A0A4V1J469"/>
<dbReference type="GO" id="GO:0005254">
    <property type="term" value="F:chloride channel activity"/>
    <property type="evidence" value="ECO:0007669"/>
    <property type="project" value="InterPro"/>
</dbReference>
<dbReference type="PANTHER" id="PTHR33281">
    <property type="entry name" value="UPF0187 PROTEIN YNEE"/>
    <property type="match status" value="1"/>
</dbReference>
<evidence type="ECO:0000256" key="4">
    <source>
        <dbReference type="ARBA" id="ARBA00022692"/>
    </source>
</evidence>
<feature type="transmembrane region" description="Helical" evidence="8">
    <location>
        <begin position="187"/>
        <end position="206"/>
    </location>
</feature>
<feature type="non-terminal residue" evidence="9">
    <location>
        <position position="226"/>
    </location>
</feature>
<keyword evidence="7 8" id="KW-0472">Membrane</keyword>
<dbReference type="InterPro" id="IPR044669">
    <property type="entry name" value="YneE/VCCN1/2-like"/>
</dbReference>
<keyword evidence="10" id="KW-1185">Reference proteome</keyword>
<evidence type="ECO:0000313" key="10">
    <source>
        <dbReference type="Proteomes" id="UP000268162"/>
    </source>
</evidence>
<keyword evidence="5 8" id="KW-1133">Transmembrane helix</keyword>
<dbReference type="STRING" id="215637.A0A4V1J469"/>
<protein>
    <submittedName>
        <fullName evidence="9">Bestrophin/UPF0187</fullName>
    </submittedName>
</protein>
<keyword evidence="3" id="KW-1003">Cell membrane</keyword>
<dbReference type="Proteomes" id="UP000268162">
    <property type="component" value="Unassembled WGS sequence"/>
</dbReference>
<evidence type="ECO:0000256" key="2">
    <source>
        <dbReference type="ARBA" id="ARBA00022448"/>
    </source>
</evidence>